<proteinExistence type="predicted"/>
<sequence>MVAFVGAPAALSSARAVRPATATRSGVVTMAAAPLSRRGLLGLAAAAAAAAVVPAVWADEAAVIEAPKAVEEAASSASSAVSSAASSVVEASEKAVEATAKAVEAPAKAVETTAAKAVEAPAKAVEAVKAAAPAAPPAFVATDFSITGDYTTDAKVMLNNLKAVTGLARGTPGMADTVNKSRKQMNDFVALYRRNGKVSGSVSFSTLYTAINTLSGHYASYGAAYPVPEKRKKRLSQQFSEIERAIARGR</sequence>
<dbReference type="Proteomes" id="UP000798662">
    <property type="component" value="Chromosome 1"/>
</dbReference>
<evidence type="ECO:0000313" key="1">
    <source>
        <dbReference type="EMBL" id="KAK1860764.1"/>
    </source>
</evidence>
<protein>
    <submittedName>
        <fullName evidence="1">Uncharacterized protein</fullName>
    </submittedName>
</protein>
<accession>A0ACC3BRX8</accession>
<dbReference type="EMBL" id="CM020618">
    <property type="protein sequence ID" value="KAK1860764.1"/>
    <property type="molecule type" value="Genomic_DNA"/>
</dbReference>
<reference evidence="1" key="1">
    <citation type="submission" date="2019-11" db="EMBL/GenBank/DDBJ databases">
        <title>Nori genome reveals adaptations in red seaweeds to the harsh intertidal environment.</title>
        <authorList>
            <person name="Wang D."/>
            <person name="Mao Y."/>
        </authorList>
    </citation>
    <scope>NUCLEOTIDE SEQUENCE</scope>
    <source>
        <tissue evidence="1">Gametophyte</tissue>
    </source>
</reference>
<gene>
    <name evidence="1" type="ORF">I4F81_003352</name>
</gene>
<comment type="caution">
    <text evidence="1">The sequence shown here is derived from an EMBL/GenBank/DDBJ whole genome shotgun (WGS) entry which is preliminary data.</text>
</comment>
<organism evidence="1 2">
    <name type="scientific">Pyropia yezoensis</name>
    <name type="common">Susabi-nori</name>
    <name type="synonym">Porphyra yezoensis</name>
    <dbReference type="NCBI Taxonomy" id="2788"/>
    <lineage>
        <taxon>Eukaryota</taxon>
        <taxon>Rhodophyta</taxon>
        <taxon>Bangiophyceae</taxon>
        <taxon>Bangiales</taxon>
        <taxon>Bangiaceae</taxon>
        <taxon>Pyropia</taxon>
    </lineage>
</organism>
<name>A0ACC3BRX8_PYRYE</name>
<evidence type="ECO:0000313" key="2">
    <source>
        <dbReference type="Proteomes" id="UP000798662"/>
    </source>
</evidence>
<keyword evidence="2" id="KW-1185">Reference proteome</keyword>